<evidence type="ECO:0000256" key="1">
    <source>
        <dbReference type="ARBA" id="ARBA00022450"/>
    </source>
</evidence>
<dbReference type="InterPro" id="IPR020845">
    <property type="entry name" value="AMP-binding_CS"/>
</dbReference>
<dbReference type="SUPFAM" id="SSF47336">
    <property type="entry name" value="ACP-like"/>
    <property type="match status" value="1"/>
</dbReference>
<evidence type="ECO:0000256" key="2">
    <source>
        <dbReference type="ARBA" id="ARBA00022553"/>
    </source>
</evidence>
<dbReference type="InterPro" id="IPR010071">
    <property type="entry name" value="AA_adenyl_dom"/>
</dbReference>
<dbReference type="EMBL" id="CP066775">
    <property type="protein sequence ID" value="QQL49087.1"/>
    <property type="molecule type" value="Genomic_DNA"/>
</dbReference>
<name>A0A6I4I7J5_9SPHI</name>
<proteinExistence type="predicted"/>
<dbReference type="Gene3D" id="1.10.1200.10">
    <property type="entry name" value="ACP-like"/>
    <property type="match status" value="1"/>
</dbReference>
<dbReference type="KEGG" id="mgik:GO620_013000"/>
<dbReference type="Gene3D" id="3.30.300.30">
    <property type="match status" value="1"/>
</dbReference>
<dbReference type="InterPro" id="IPR045851">
    <property type="entry name" value="AMP-bd_C_sf"/>
</dbReference>
<dbReference type="GO" id="GO:0043041">
    <property type="term" value="P:amino acid activation for nonribosomal peptide biosynthetic process"/>
    <property type="evidence" value="ECO:0007669"/>
    <property type="project" value="TreeGrafter"/>
</dbReference>
<keyword evidence="4" id="KW-1185">Reference proteome</keyword>
<dbReference type="GO" id="GO:0044550">
    <property type="term" value="P:secondary metabolite biosynthetic process"/>
    <property type="evidence" value="ECO:0007669"/>
    <property type="project" value="TreeGrafter"/>
</dbReference>
<dbReference type="InterPro" id="IPR036736">
    <property type="entry name" value="ACP-like_sf"/>
</dbReference>
<dbReference type="RefSeq" id="WP_157526955.1">
    <property type="nucleotide sequence ID" value="NZ_CP066775.1"/>
</dbReference>
<reference evidence="3 4" key="1">
    <citation type="submission" date="2020-12" db="EMBL/GenBank/DDBJ databases">
        <title>HMF7856_wgs.fasta genome submission.</title>
        <authorList>
            <person name="Kang H."/>
            <person name="Kim H."/>
            <person name="Joh K."/>
        </authorList>
    </citation>
    <scope>NUCLEOTIDE SEQUENCE [LARGE SCALE GENOMIC DNA]</scope>
    <source>
        <strain evidence="3 4">HMF7856</strain>
    </source>
</reference>
<dbReference type="InterPro" id="IPR000873">
    <property type="entry name" value="AMP-dep_synth/lig_dom"/>
</dbReference>
<dbReference type="SMART" id="SM00823">
    <property type="entry name" value="PKS_PP"/>
    <property type="match status" value="1"/>
</dbReference>
<dbReference type="Proteomes" id="UP000429232">
    <property type="component" value="Chromosome"/>
</dbReference>
<dbReference type="AlphaFoldDB" id="A0A6I4I7J5"/>
<dbReference type="SUPFAM" id="SSF53474">
    <property type="entry name" value="alpha/beta-Hydrolases"/>
    <property type="match status" value="1"/>
</dbReference>
<dbReference type="SUPFAM" id="SSF56801">
    <property type="entry name" value="Acetyl-CoA synthetase-like"/>
    <property type="match status" value="1"/>
</dbReference>
<evidence type="ECO:0000313" key="4">
    <source>
        <dbReference type="Proteomes" id="UP000429232"/>
    </source>
</evidence>
<keyword evidence="1" id="KW-0596">Phosphopantetheine</keyword>
<dbReference type="InterPro" id="IPR009081">
    <property type="entry name" value="PP-bd_ACP"/>
</dbReference>
<dbReference type="Pfam" id="PF00501">
    <property type="entry name" value="AMP-binding"/>
    <property type="match status" value="1"/>
</dbReference>
<dbReference type="GO" id="GO:0031177">
    <property type="term" value="F:phosphopantetheine binding"/>
    <property type="evidence" value="ECO:0007669"/>
    <property type="project" value="InterPro"/>
</dbReference>
<dbReference type="PANTHER" id="PTHR45527:SF1">
    <property type="entry name" value="FATTY ACID SYNTHASE"/>
    <property type="match status" value="1"/>
</dbReference>
<dbReference type="InterPro" id="IPR001031">
    <property type="entry name" value="Thioesterase"/>
</dbReference>
<dbReference type="Gene3D" id="2.30.38.10">
    <property type="entry name" value="Luciferase, Domain 3"/>
    <property type="match status" value="1"/>
</dbReference>
<dbReference type="PROSITE" id="PS50075">
    <property type="entry name" value="CARRIER"/>
    <property type="match status" value="1"/>
</dbReference>
<dbReference type="InterPro" id="IPR029058">
    <property type="entry name" value="AB_hydrolase_fold"/>
</dbReference>
<dbReference type="Pfam" id="PF00550">
    <property type="entry name" value="PP-binding"/>
    <property type="match status" value="1"/>
</dbReference>
<dbReference type="PANTHER" id="PTHR45527">
    <property type="entry name" value="NONRIBOSOMAL PEPTIDE SYNTHETASE"/>
    <property type="match status" value="1"/>
</dbReference>
<dbReference type="InterPro" id="IPR020806">
    <property type="entry name" value="PKS_PP-bd"/>
</dbReference>
<dbReference type="NCBIfam" id="TIGR01733">
    <property type="entry name" value="AA-adenyl-dom"/>
    <property type="match status" value="1"/>
</dbReference>
<protein>
    <submittedName>
        <fullName evidence="3">Amino acid adenylation domain-containing protein</fullName>
    </submittedName>
</protein>
<organism evidence="3 4">
    <name type="scientific">Mucilaginibacter ginkgonis</name>
    <dbReference type="NCBI Taxonomy" id="2682091"/>
    <lineage>
        <taxon>Bacteria</taxon>
        <taxon>Pseudomonadati</taxon>
        <taxon>Bacteroidota</taxon>
        <taxon>Sphingobacteriia</taxon>
        <taxon>Sphingobacteriales</taxon>
        <taxon>Sphingobacteriaceae</taxon>
        <taxon>Mucilaginibacter</taxon>
    </lineage>
</organism>
<dbReference type="Gene3D" id="3.40.50.1820">
    <property type="entry name" value="alpha/beta hydrolase"/>
    <property type="match status" value="1"/>
</dbReference>
<accession>A0A6I4I7J5</accession>
<dbReference type="FunFam" id="3.40.50.980:FF:000001">
    <property type="entry name" value="Non-ribosomal peptide synthetase"/>
    <property type="match status" value="1"/>
</dbReference>
<dbReference type="CDD" id="cd05930">
    <property type="entry name" value="A_NRPS"/>
    <property type="match status" value="1"/>
</dbReference>
<keyword evidence="2" id="KW-0597">Phosphoprotein</keyword>
<dbReference type="GO" id="GO:0005737">
    <property type="term" value="C:cytoplasm"/>
    <property type="evidence" value="ECO:0007669"/>
    <property type="project" value="TreeGrafter"/>
</dbReference>
<dbReference type="SMART" id="SM01294">
    <property type="entry name" value="PKS_PP_betabranch"/>
    <property type="match status" value="1"/>
</dbReference>
<gene>
    <name evidence="3" type="ORF">GO620_013000</name>
</gene>
<dbReference type="PROSITE" id="PS00455">
    <property type="entry name" value="AMP_BINDING"/>
    <property type="match status" value="1"/>
</dbReference>
<dbReference type="Gene3D" id="3.40.50.980">
    <property type="match status" value="2"/>
</dbReference>
<dbReference type="PRINTS" id="PR00154">
    <property type="entry name" value="AMPBINDING"/>
</dbReference>
<dbReference type="InterPro" id="IPR020459">
    <property type="entry name" value="AMP-binding"/>
</dbReference>
<dbReference type="Pfam" id="PF00975">
    <property type="entry name" value="Thioesterase"/>
    <property type="match status" value="1"/>
</dbReference>
<sequence>MDFKDPALLANGILRLDQLFEQQAAQRPDKTALKYHGETYSYKKLNNNTGQWALYLQEKEIKQGDVVAVALERSPELIFAILAIVKAGATYLPIDTNLPAARINYMLADCGAEHLITSKKSLFNNQEGLISLFVEDIWQDSSKYNSADYVFNAGADDIAYILYTSGSTGTPKGVQVKHSGLTNLLLSIQKSPGCTAKDIVLATTTISFDIAALEIFLPLVSGATLVLADADIIKDGRLLIDTARKEGITIMQGTPIMWVNMLESGWANALKIKVFCGGEAMSRELAGGLLPKCLELWNMYGPTETTIYSIIKRVTAEDKIITIGGPIDNTQIYICDEQQNEVAEGETGEIYIGGTGVGAGYVKKPELTNEKFIDDKFSRHGKLYRTGDLGRYIENGDIQCLGRVDHQIKIRGYRIETEEIEYQLKQLGDIKDALVVLFTDFLGHQHLGAYVVLNDAEGVINAAKQNNWKSGLKKTLPEYMVPDVFKAIPAIPRLVNGKIDRKSLPEFVIGEGVVNKFEEAGSATEKSLSAIALKHIAIQKIGINDNFFDLGMDSLTAVKIMVDIEQQFCKRLPLSMMIRYPTIKELAAFLDRDTPDNSYKSLIPLKPEGSKVPLYIVHGIGLNLLNVRSMVASLDEDQPVFGLQPVGLDGTMTPMDNMEDIAKFYIDEIIAHNPVGPYLIAGYSFGGYIAFEMARQLKLRGKEVAMLGMFDSNILPKDWQLPIFERMKKKLTRQILKVPFRIGTLFTHPVEALKYLSVYSAGKARNILSRFGVKFNPNPDNLPVYMLDIIGKLETAYRNYKLQPLDIELILFKARIRMFYVDEGKYLGWKKYALKGIRVYNVPGDHKDMFNPPNDKQLATVLQKRLDDVQSHSYLDTPHHV</sequence>
<evidence type="ECO:0000313" key="3">
    <source>
        <dbReference type="EMBL" id="QQL49087.1"/>
    </source>
</evidence>